<dbReference type="AlphaFoldDB" id="A0A6J4ZUP2"/>
<dbReference type="InterPro" id="IPR027304">
    <property type="entry name" value="Trigger_fact/SurA_dom_sf"/>
</dbReference>
<dbReference type="Pfam" id="PF00639">
    <property type="entry name" value="Rotamase"/>
    <property type="match status" value="1"/>
</dbReference>
<dbReference type="InterPro" id="IPR000297">
    <property type="entry name" value="PPIase_PpiC"/>
</dbReference>
<sequence length="296" mass="31311">MKRLMMLAGACALSAPLLASAQSAVIASAGQASVTQTQMTTLLKSLDAETRERLAADPASLDQLVRARLAQSVVVAEVKAKGWDQQPEVKQMVEQAERDTLMRSYLASVAAPPANYPSDAEVQAAYDQNRTAFSTPRALHFAQIYIAVPPDADAATRAKSRKQADDLARQAHAGGADFAALAAANSQDKPSASQGGDMGFVPEGVLLPEIRKAADSMKPGDISAPIQTAAGFHVMKLVDVRAAGVRPLADVKDQLRAMLRRQRTQQNVQAYLAKQVGPGTVAINEDALKKALSAAQ</sequence>
<dbReference type="GO" id="GO:0003755">
    <property type="term" value="F:peptidyl-prolyl cis-trans isomerase activity"/>
    <property type="evidence" value="ECO:0007669"/>
    <property type="project" value="UniProtKB-KW"/>
</dbReference>
<organism evidence="6 7">
    <name type="scientific">Paraburkholderia sediminicola</name>
    <dbReference type="NCBI Taxonomy" id="458836"/>
    <lineage>
        <taxon>Bacteria</taxon>
        <taxon>Pseudomonadati</taxon>
        <taxon>Pseudomonadota</taxon>
        <taxon>Betaproteobacteria</taxon>
        <taxon>Burkholderiales</taxon>
        <taxon>Burkholderiaceae</taxon>
        <taxon>Paraburkholderia</taxon>
    </lineage>
</organism>
<protein>
    <submittedName>
        <fullName evidence="6">Putative parvulin-type peptidyl-prolyl cis-trans isomerase</fullName>
        <ecNumber evidence="6">5.2.1.8</ecNumber>
    </submittedName>
</protein>
<dbReference type="SUPFAM" id="SSF109998">
    <property type="entry name" value="Triger factor/SurA peptide-binding domain-like"/>
    <property type="match status" value="1"/>
</dbReference>
<keyword evidence="4" id="KW-0732">Signal</keyword>
<keyword evidence="3" id="KW-0697">Rotamase</keyword>
<dbReference type="RefSeq" id="WP_175048883.1">
    <property type="nucleotide sequence ID" value="NZ_CADIKC010000001.1"/>
</dbReference>
<dbReference type="InterPro" id="IPR046357">
    <property type="entry name" value="PPIase_dom_sf"/>
</dbReference>
<evidence type="ECO:0000313" key="7">
    <source>
        <dbReference type="Proteomes" id="UP000494255"/>
    </source>
</evidence>
<proteinExistence type="inferred from homology"/>
<feature type="signal peptide" evidence="4">
    <location>
        <begin position="1"/>
        <end position="21"/>
    </location>
</feature>
<evidence type="ECO:0000256" key="1">
    <source>
        <dbReference type="ARBA" id="ARBA00007656"/>
    </source>
</evidence>
<dbReference type="EMBL" id="CADIKC010000001">
    <property type="protein sequence ID" value="CAB3643397.1"/>
    <property type="molecule type" value="Genomic_DNA"/>
</dbReference>
<dbReference type="SUPFAM" id="SSF54534">
    <property type="entry name" value="FKBP-like"/>
    <property type="match status" value="1"/>
</dbReference>
<dbReference type="PROSITE" id="PS50198">
    <property type="entry name" value="PPIC_PPIASE_2"/>
    <property type="match status" value="1"/>
</dbReference>
<dbReference type="InterPro" id="IPR023058">
    <property type="entry name" value="PPIase_PpiC_CS"/>
</dbReference>
<evidence type="ECO:0000256" key="4">
    <source>
        <dbReference type="SAM" id="SignalP"/>
    </source>
</evidence>
<evidence type="ECO:0000313" key="6">
    <source>
        <dbReference type="EMBL" id="CAB3643397.1"/>
    </source>
</evidence>
<gene>
    <name evidence="6" type="ORF">LMG24238_00492</name>
</gene>
<reference evidence="6 7" key="1">
    <citation type="submission" date="2020-04" db="EMBL/GenBank/DDBJ databases">
        <authorList>
            <person name="De Canck E."/>
        </authorList>
    </citation>
    <scope>NUCLEOTIDE SEQUENCE [LARGE SCALE GENOMIC DNA]</scope>
    <source>
        <strain evidence="6 7">LMG 24238</strain>
    </source>
</reference>
<name>A0A6J4ZUP2_9BURK</name>
<keyword evidence="7" id="KW-1185">Reference proteome</keyword>
<evidence type="ECO:0000256" key="3">
    <source>
        <dbReference type="PROSITE-ProRule" id="PRU00278"/>
    </source>
</evidence>
<dbReference type="PROSITE" id="PS01096">
    <property type="entry name" value="PPIC_PPIASE_1"/>
    <property type="match status" value="1"/>
</dbReference>
<dbReference type="InterPro" id="IPR050245">
    <property type="entry name" value="PrsA_foldase"/>
</dbReference>
<dbReference type="Gene3D" id="3.10.50.40">
    <property type="match status" value="1"/>
</dbReference>
<dbReference type="GeneID" id="97039154"/>
<comment type="similarity">
    <text evidence="1">Belongs to the PpiC/parvulin rotamase family.</text>
</comment>
<feature type="chain" id="PRO_5026684571" evidence="4">
    <location>
        <begin position="22"/>
        <end position="296"/>
    </location>
</feature>
<dbReference type="EC" id="5.2.1.8" evidence="6"/>
<keyword evidence="2 3" id="KW-0413">Isomerase</keyword>
<evidence type="ECO:0000259" key="5">
    <source>
        <dbReference type="PROSITE" id="PS50198"/>
    </source>
</evidence>
<evidence type="ECO:0000256" key="2">
    <source>
        <dbReference type="ARBA" id="ARBA00023235"/>
    </source>
</evidence>
<dbReference type="PANTHER" id="PTHR47245:SF3">
    <property type="entry name" value="PEPTIDYL-PROLYL CIS-TRANS ISOMERASE, PPIC-TYPE-RELATED"/>
    <property type="match status" value="1"/>
</dbReference>
<feature type="domain" description="PpiC" evidence="5">
    <location>
        <begin position="136"/>
        <end position="239"/>
    </location>
</feature>
<dbReference type="PANTHER" id="PTHR47245">
    <property type="entry name" value="PEPTIDYLPROLYL ISOMERASE"/>
    <property type="match status" value="1"/>
</dbReference>
<accession>A0A6J4ZUP2</accession>
<dbReference type="Proteomes" id="UP000494255">
    <property type="component" value="Unassembled WGS sequence"/>
</dbReference>